<accession>A0ABQ3FYS7</accession>
<evidence type="ECO:0000313" key="4">
    <source>
        <dbReference type="EMBL" id="GHC77519.1"/>
    </source>
</evidence>
<dbReference type="Proteomes" id="UP000626210">
    <property type="component" value="Unassembled WGS sequence"/>
</dbReference>
<evidence type="ECO:0000256" key="3">
    <source>
        <dbReference type="ARBA" id="ARBA00023098"/>
    </source>
</evidence>
<dbReference type="InterPro" id="IPR029058">
    <property type="entry name" value="AB_hydrolase_fold"/>
</dbReference>
<evidence type="ECO:0000256" key="2">
    <source>
        <dbReference type="ARBA" id="ARBA00022963"/>
    </source>
</evidence>
<protein>
    <recommendedName>
        <fullName evidence="6">Acetylhydrolase</fullName>
    </recommendedName>
</protein>
<keyword evidence="1" id="KW-0378">Hydrolase</keyword>
<dbReference type="PANTHER" id="PTHR10272">
    <property type="entry name" value="PLATELET-ACTIVATING FACTOR ACETYLHYDROLASE"/>
    <property type="match status" value="1"/>
</dbReference>
<dbReference type="PANTHER" id="PTHR10272:SF0">
    <property type="entry name" value="PLATELET-ACTIVATING FACTOR ACETYLHYDROLASE"/>
    <property type="match status" value="1"/>
</dbReference>
<organism evidence="4 5">
    <name type="scientific">Pseudorhodoferax aquiterrae</name>
    <dbReference type="NCBI Taxonomy" id="747304"/>
    <lineage>
        <taxon>Bacteria</taxon>
        <taxon>Pseudomonadati</taxon>
        <taxon>Pseudomonadota</taxon>
        <taxon>Betaproteobacteria</taxon>
        <taxon>Burkholderiales</taxon>
        <taxon>Comamonadaceae</taxon>
    </lineage>
</organism>
<reference evidence="5" key="1">
    <citation type="journal article" date="2019" name="Int. J. Syst. Evol. Microbiol.">
        <title>The Global Catalogue of Microorganisms (GCM) 10K type strain sequencing project: providing services to taxonomists for standard genome sequencing and annotation.</title>
        <authorList>
            <consortium name="The Broad Institute Genomics Platform"/>
            <consortium name="The Broad Institute Genome Sequencing Center for Infectious Disease"/>
            <person name="Wu L."/>
            <person name="Ma J."/>
        </authorList>
    </citation>
    <scope>NUCLEOTIDE SEQUENCE [LARGE SCALE GENOMIC DNA]</scope>
    <source>
        <strain evidence="5">KCTC 23314</strain>
    </source>
</reference>
<gene>
    <name evidence="4" type="ORF">GCM10007320_17140</name>
</gene>
<name>A0ABQ3FYS7_9BURK</name>
<dbReference type="SUPFAM" id="SSF53474">
    <property type="entry name" value="alpha/beta-Hydrolases"/>
    <property type="match status" value="1"/>
</dbReference>
<comment type="caution">
    <text evidence="4">The sequence shown here is derived from an EMBL/GenBank/DDBJ whole genome shotgun (WGS) entry which is preliminary data.</text>
</comment>
<keyword evidence="5" id="KW-1185">Reference proteome</keyword>
<dbReference type="Pfam" id="PF03403">
    <property type="entry name" value="PAF-AH_p_II"/>
    <property type="match status" value="1"/>
</dbReference>
<evidence type="ECO:0000313" key="5">
    <source>
        <dbReference type="Proteomes" id="UP000626210"/>
    </source>
</evidence>
<proteinExistence type="predicted"/>
<evidence type="ECO:0008006" key="6">
    <source>
        <dbReference type="Google" id="ProtNLM"/>
    </source>
</evidence>
<keyword evidence="2" id="KW-0442">Lipid degradation</keyword>
<dbReference type="Gene3D" id="3.40.50.1820">
    <property type="entry name" value="alpha/beta hydrolase"/>
    <property type="match status" value="1"/>
</dbReference>
<dbReference type="EMBL" id="BMYK01000004">
    <property type="protein sequence ID" value="GHC77519.1"/>
    <property type="molecule type" value="Genomic_DNA"/>
</dbReference>
<evidence type="ECO:0000256" key="1">
    <source>
        <dbReference type="ARBA" id="ARBA00022801"/>
    </source>
</evidence>
<sequence>MLLAALAIPGLAASEPAAGPAPRVLDFDWFDAARERPVPVRLYWPAAATPAQPVPLVVFSHGIGGSRNGYSYLGRHWSAHGVASLHVQHVGSDAALWRGNPFGMLGRLQAAAQEAEALARTADIRFALDRMLSDDSAGLGAAVDRGRLVAAGHSYGANTTLLAVGAQVVRGGRTIDCRDARLRAAIVLSAPPFHGEPDPAAVLRGIDVPTVHVTCTDDVIHIPGYHSDLQDRLAVFDAIAHPRKLLAVFEGGSHSMFTDRSRTGGAALNAQAKRATAELGLAFLDLVFAQDGRALAQWQSAWRPILRVAPGDVGRAQGGGRALQLVGGARTVPVVG</sequence>
<keyword evidence="3" id="KW-0443">Lipid metabolism</keyword>